<feature type="compositionally biased region" description="Low complexity" evidence="1">
    <location>
        <begin position="108"/>
        <end position="126"/>
    </location>
</feature>
<dbReference type="RefSeq" id="WP_345629642.1">
    <property type="nucleotide sequence ID" value="NZ_BAABJQ010000007.1"/>
</dbReference>
<evidence type="ECO:0000313" key="3">
    <source>
        <dbReference type="Proteomes" id="UP001501570"/>
    </source>
</evidence>
<reference evidence="3" key="1">
    <citation type="journal article" date="2019" name="Int. J. Syst. Evol. Microbiol.">
        <title>The Global Catalogue of Microorganisms (GCM) 10K type strain sequencing project: providing services to taxonomists for standard genome sequencing and annotation.</title>
        <authorList>
            <consortium name="The Broad Institute Genomics Platform"/>
            <consortium name="The Broad Institute Genome Sequencing Center for Infectious Disease"/>
            <person name="Wu L."/>
            <person name="Ma J."/>
        </authorList>
    </citation>
    <scope>NUCLEOTIDE SEQUENCE [LARGE SCALE GENOMIC DNA]</scope>
    <source>
        <strain evidence="3">JCM 18304</strain>
    </source>
</reference>
<dbReference type="EMBL" id="BAABJQ010000007">
    <property type="protein sequence ID" value="GAA5185072.1"/>
    <property type="molecule type" value="Genomic_DNA"/>
</dbReference>
<gene>
    <name evidence="2" type="ORF">GCM10023322_28000</name>
</gene>
<comment type="caution">
    <text evidence="2">The sequence shown here is derived from an EMBL/GenBank/DDBJ whole genome shotgun (WGS) entry which is preliminary data.</text>
</comment>
<accession>A0ABP9RQV8</accession>
<keyword evidence="3" id="KW-1185">Reference proteome</keyword>
<proteinExistence type="predicted"/>
<evidence type="ECO:0000256" key="1">
    <source>
        <dbReference type="SAM" id="MobiDB-lite"/>
    </source>
</evidence>
<feature type="region of interest" description="Disordered" evidence="1">
    <location>
        <begin position="103"/>
        <end position="141"/>
    </location>
</feature>
<sequence length="141" mass="15426">MADQNDAEIRVDYEFIKTNAQFWKAQVNSEHADIQRSSGQFVLTGGTSGVMPRLFTLHDQAIQFFRQASAEGRTATYHIAQRLELIQKWYEQNQQMSRALLNTVTGGVPSPNAPVAPQANPVAPTAPVAPPAAPQNRPSGP</sequence>
<dbReference type="Proteomes" id="UP001501570">
    <property type="component" value="Unassembled WGS sequence"/>
</dbReference>
<organism evidence="2 3">
    <name type="scientific">Rugosimonospora acidiphila</name>
    <dbReference type="NCBI Taxonomy" id="556531"/>
    <lineage>
        <taxon>Bacteria</taxon>
        <taxon>Bacillati</taxon>
        <taxon>Actinomycetota</taxon>
        <taxon>Actinomycetes</taxon>
        <taxon>Micromonosporales</taxon>
        <taxon>Micromonosporaceae</taxon>
        <taxon>Rugosimonospora</taxon>
    </lineage>
</organism>
<name>A0ABP9RQV8_9ACTN</name>
<evidence type="ECO:0000313" key="2">
    <source>
        <dbReference type="EMBL" id="GAA5185072.1"/>
    </source>
</evidence>
<protein>
    <submittedName>
        <fullName evidence="2">Uncharacterized protein</fullName>
    </submittedName>
</protein>